<dbReference type="SUPFAM" id="SSF53448">
    <property type="entry name" value="Nucleotide-diphospho-sugar transferases"/>
    <property type="match status" value="1"/>
</dbReference>
<dbReference type="InterPro" id="IPR001173">
    <property type="entry name" value="Glyco_trans_2-like"/>
</dbReference>
<sequence length="251" mass="29506">MNKNPKVSVITVVYNGERFIEETIKSVLNQTYNNIEYIIIDGGSTDGTIDIIKRYENRIDYWVSESDNGIYDAWNKGIKIAKGEWISFLGADDFYLNDAITNYINLIITSPKDNIMYISSKNILCDENKNEIKIIGQKWNWNKFKVYMNVAHVGSLHNRKLYKTYGFYNTEFKICADYEFLLRVGKNLITEFLDEKTCFMRNGGISNIDNTVFLETFNAKKKYHTRNIVLLYYDLIIALMKYKLRNIFYGY</sequence>
<dbReference type="Proteomes" id="UP000503482">
    <property type="component" value="Chromosome"/>
</dbReference>
<evidence type="ECO:0000313" key="3">
    <source>
        <dbReference type="Proteomes" id="UP000503482"/>
    </source>
</evidence>
<dbReference type="Gene3D" id="3.90.550.10">
    <property type="entry name" value="Spore Coat Polysaccharide Biosynthesis Protein SpsA, Chain A"/>
    <property type="match status" value="1"/>
</dbReference>
<dbReference type="PANTHER" id="PTHR22916">
    <property type="entry name" value="GLYCOSYLTRANSFERASE"/>
    <property type="match status" value="1"/>
</dbReference>
<proteinExistence type="predicted"/>
<evidence type="ECO:0000313" key="2">
    <source>
        <dbReference type="EMBL" id="QKF67527.1"/>
    </source>
</evidence>
<accession>A0AAE7BC26</accession>
<dbReference type="EMBL" id="CP053840">
    <property type="protein sequence ID" value="QKF67527.1"/>
    <property type="molecule type" value="Genomic_DNA"/>
</dbReference>
<keyword evidence="3" id="KW-1185">Reference proteome</keyword>
<dbReference type="Pfam" id="PF00535">
    <property type="entry name" value="Glycos_transf_2"/>
    <property type="match status" value="1"/>
</dbReference>
<protein>
    <submittedName>
        <fullName evidence="2">Glycosyltransferase, family 2</fullName>
    </submittedName>
</protein>
<dbReference type="CDD" id="cd06433">
    <property type="entry name" value="GT_2_WfgS_like"/>
    <property type="match status" value="1"/>
</dbReference>
<dbReference type="AlphaFoldDB" id="A0AAE7BC26"/>
<evidence type="ECO:0000259" key="1">
    <source>
        <dbReference type="Pfam" id="PF00535"/>
    </source>
</evidence>
<reference evidence="2 3" key="1">
    <citation type="submission" date="2020-05" db="EMBL/GenBank/DDBJ databases">
        <title>Complete genome sequencing of Campylobacter and Arcobacter type strains.</title>
        <authorList>
            <person name="Miller W.G."/>
            <person name="Yee E."/>
        </authorList>
    </citation>
    <scope>NUCLEOTIDE SEQUENCE [LARGE SCALE GENOMIC DNA]</scope>
    <source>
        <strain evidence="2 3">LMG 26156</strain>
    </source>
</reference>
<dbReference type="PANTHER" id="PTHR22916:SF3">
    <property type="entry name" value="UDP-GLCNAC:BETAGAL BETA-1,3-N-ACETYLGLUCOSAMINYLTRANSFERASE-LIKE PROTEIN 1"/>
    <property type="match status" value="1"/>
</dbReference>
<dbReference type="GO" id="GO:0016758">
    <property type="term" value="F:hexosyltransferase activity"/>
    <property type="evidence" value="ECO:0007669"/>
    <property type="project" value="UniProtKB-ARBA"/>
</dbReference>
<name>A0AAE7BC26_9BACT</name>
<organism evidence="2 3">
    <name type="scientific">Arcobacter venerupis</name>
    <dbReference type="NCBI Taxonomy" id="1054033"/>
    <lineage>
        <taxon>Bacteria</taxon>
        <taxon>Pseudomonadati</taxon>
        <taxon>Campylobacterota</taxon>
        <taxon>Epsilonproteobacteria</taxon>
        <taxon>Campylobacterales</taxon>
        <taxon>Arcobacteraceae</taxon>
        <taxon>Arcobacter</taxon>
    </lineage>
</organism>
<dbReference type="RefSeq" id="WP_128357913.1">
    <property type="nucleotide sequence ID" value="NZ_CP053840.1"/>
</dbReference>
<gene>
    <name evidence="2" type="ORF">AVENP_1986</name>
</gene>
<dbReference type="KEGG" id="avp:AVENP_1986"/>
<dbReference type="InterPro" id="IPR029044">
    <property type="entry name" value="Nucleotide-diphossugar_trans"/>
</dbReference>
<feature type="domain" description="Glycosyltransferase 2-like" evidence="1">
    <location>
        <begin position="8"/>
        <end position="131"/>
    </location>
</feature>